<dbReference type="GO" id="GO:0009897">
    <property type="term" value="C:external side of plasma membrane"/>
    <property type="evidence" value="ECO:0007669"/>
    <property type="project" value="Ensembl"/>
</dbReference>
<protein>
    <recommendedName>
        <fullName evidence="5">TNFR-Cys domain-containing protein</fullName>
    </recommendedName>
</protein>
<dbReference type="InParanoid" id="A0A3Q1JQF3"/>
<evidence type="ECO:0000313" key="6">
    <source>
        <dbReference type="Ensembl" id="ENSATEP00000035590.2"/>
    </source>
</evidence>
<dbReference type="STRING" id="64144.ENSATEP00000035590"/>
<dbReference type="InterPro" id="IPR034053">
    <property type="entry name" value="TNFRSF5_N_teleost"/>
</dbReference>
<feature type="domain" description="TNFR-Cys" evidence="5">
    <location>
        <begin position="142"/>
        <end position="182"/>
    </location>
</feature>
<feature type="region of interest" description="Disordered" evidence="2">
    <location>
        <begin position="250"/>
        <end position="324"/>
    </location>
</feature>
<reference evidence="6" key="1">
    <citation type="submission" date="2021-04" db="EMBL/GenBank/DDBJ databases">
        <authorList>
            <consortium name="Wellcome Sanger Institute Data Sharing"/>
        </authorList>
    </citation>
    <scope>NUCLEOTIDE SEQUENCE [LARGE SCALE GENOMIC DNA]</scope>
</reference>
<feature type="compositionally biased region" description="Low complexity" evidence="2">
    <location>
        <begin position="260"/>
        <end position="272"/>
    </location>
</feature>
<dbReference type="GO" id="GO:0035666">
    <property type="term" value="P:TRIF-dependent toll-like receptor signaling pathway"/>
    <property type="evidence" value="ECO:0007669"/>
    <property type="project" value="Ensembl"/>
</dbReference>
<evidence type="ECO:0000256" key="4">
    <source>
        <dbReference type="SAM" id="SignalP"/>
    </source>
</evidence>
<dbReference type="FunCoup" id="A0A3Q1JQF3">
    <property type="interactions" value="127"/>
</dbReference>
<dbReference type="Pfam" id="PF00020">
    <property type="entry name" value="TNFR_c6"/>
    <property type="match status" value="1"/>
</dbReference>
<evidence type="ECO:0000256" key="2">
    <source>
        <dbReference type="SAM" id="MobiDB-lite"/>
    </source>
</evidence>
<dbReference type="RefSeq" id="XP_026223483.1">
    <property type="nucleotide sequence ID" value="XM_026367698.1"/>
</dbReference>
<sequence>MHLLPIVTLWACMVATTLQLPHCDPATQYEESGQCCKKCGPGTRMPELISCNDPQCTDCAENEYQDTFTRENKCKLQKFCDPNSNFEVPDHRSKTEKVDCKCKQGFHCSGLNCMTCLEHASCGPGYGVQTKGDNHHDTVCHICPEGTFSNVSSMDADCQKWTKCGDGYYVQQRGTNTSDNICAAKISPSRHKIWFSVAGVLAVIALVGFVLYWRCRGNVKDKVKHFCDNAHQEGEQQETPTDTRIMIQPQTDETDPMLPEPESTQEETSTPEYGMTPEENLDEESQANFTENGNFVTQEKGKSEILSRQESQTHSSVQTNVSSM</sequence>
<dbReference type="OMA" id="QTHDTVC"/>
<comment type="caution">
    <text evidence="1">Lacks conserved residue(s) required for the propagation of feature annotation.</text>
</comment>
<feature type="repeat" description="TNFR-Cys" evidence="1">
    <location>
        <begin position="142"/>
        <end position="182"/>
    </location>
</feature>
<evidence type="ECO:0000256" key="1">
    <source>
        <dbReference type="PROSITE-ProRule" id="PRU00206"/>
    </source>
</evidence>
<dbReference type="GO" id="GO:0042615">
    <property type="term" value="F:CD154 receptor binding"/>
    <property type="evidence" value="ECO:0007669"/>
    <property type="project" value="Ensembl"/>
</dbReference>
<evidence type="ECO:0000313" key="7">
    <source>
        <dbReference type="Proteomes" id="UP000265040"/>
    </source>
</evidence>
<feature type="transmembrane region" description="Helical" evidence="3">
    <location>
        <begin position="193"/>
        <end position="213"/>
    </location>
</feature>
<feature type="disulfide bond" evidence="1">
    <location>
        <begin position="143"/>
        <end position="158"/>
    </location>
</feature>
<organism evidence="6 7">
    <name type="scientific">Anabas testudineus</name>
    <name type="common">Climbing perch</name>
    <name type="synonym">Anthias testudineus</name>
    <dbReference type="NCBI Taxonomy" id="64144"/>
    <lineage>
        <taxon>Eukaryota</taxon>
        <taxon>Metazoa</taxon>
        <taxon>Chordata</taxon>
        <taxon>Craniata</taxon>
        <taxon>Vertebrata</taxon>
        <taxon>Euteleostomi</taxon>
        <taxon>Actinopterygii</taxon>
        <taxon>Neopterygii</taxon>
        <taxon>Teleostei</taxon>
        <taxon>Neoteleostei</taxon>
        <taxon>Acanthomorphata</taxon>
        <taxon>Anabantaria</taxon>
        <taxon>Anabantiformes</taxon>
        <taxon>Anabantoidei</taxon>
        <taxon>Anabantidae</taxon>
        <taxon>Anabas</taxon>
    </lineage>
</organism>
<keyword evidence="3" id="KW-0812">Transmembrane</keyword>
<dbReference type="InterPro" id="IPR052135">
    <property type="entry name" value="TNFRSF5"/>
</dbReference>
<dbReference type="SMART" id="SM00208">
    <property type="entry name" value="TNFR"/>
    <property type="match status" value="4"/>
</dbReference>
<keyword evidence="1" id="KW-1015">Disulfide bond</keyword>
<keyword evidence="4" id="KW-0732">Signal</keyword>
<keyword evidence="7" id="KW-1185">Reference proteome</keyword>
<feature type="disulfide bond" evidence="1">
    <location>
        <begin position="164"/>
        <end position="182"/>
    </location>
</feature>
<dbReference type="GeneTree" id="ENSGT00940000166581"/>
<reference evidence="6" key="3">
    <citation type="submission" date="2025-09" db="UniProtKB">
        <authorList>
            <consortium name="Ensembl"/>
        </authorList>
    </citation>
    <scope>IDENTIFICATION</scope>
</reference>
<keyword evidence="3" id="KW-1133">Transmembrane helix</keyword>
<dbReference type="SUPFAM" id="SSF57586">
    <property type="entry name" value="TNF receptor-like"/>
    <property type="match status" value="3"/>
</dbReference>
<feature type="compositionally biased region" description="Polar residues" evidence="2">
    <location>
        <begin position="286"/>
        <end position="297"/>
    </location>
</feature>
<evidence type="ECO:0000259" key="5">
    <source>
        <dbReference type="PROSITE" id="PS50050"/>
    </source>
</evidence>
<dbReference type="AlphaFoldDB" id="A0A3Q1JQF3"/>
<dbReference type="GeneID" id="113167254"/>
<keyword evidence="3" id="KW-0472">Membrane</keyword>
<evidence type="ECO:0000256" key="3">
    <source>
        <dbReference type="SAM" id="Phobius"/>
    </source>
</evidence>
<dbReference type="InterPro" id="IPR001368">
    <property type="entry name" value="TNFR/NGFR_Cys_rich_reg"/>
</dbReference>
<dbReference type="PANTHER" id="PTHR46875">
    <property type="entry name" value="TUMOR NECROSIS FACTOR RECEPTOR SUPERFAMILY MEMBER 5"/>
    <property type="match status" value="1"/>
</dbReference>
<dbReference type="GO" id="GO:0035631">
    <property type="term" value="C:CD40 receptor complex"/>
    <property type="evidence" value="ECO:0007669"/>
    <property type="project" value="TreeGrafter"/>
</dbReference>
<proteinExistence type="predicted"/>
<feature type="chain" id="PRO_5043433736" description="TNFR-Cys domain-containing protein" evidence="4">
    <location>
        <begin position="20"/>
        <end position="324"/>
    </location>
</feature>
<dbReference type="GO" id="GO:0002768">
    <property type="term" value="P:immune response-regulating cell surface receptor signaling pathway"/>
    <property type="evidence" value="ECO:0007669"/>
    <property type="project" value="TreeGrafter"/>
</dbReference>
<feature type="compositionally biased region" description="Polar residues" evidence="2">
    <location>
        <begin position="308"/>
        <end position="324"/>
    </location>
</feature>
<dbReference type="Gene3D" id="2.10.50.10">
    <property type="entry name" value="Tumor Necrosis Factor Receptor, subunit A, domain 2"/>
    <property type="match status" value="3"/>
</dbReference>
<reference evidence="6" key="2">
    <citation type="submission" date="2025-08" db="UniProtKB">
        <authorList>
            <consortium name="Ensembl"/>
        </authorList>
    </citation>
    <scope>IDENTIFICATION</scope>
</reference>
<accession>A0A3Q1JQF3</accession>
<dbReference type="PROSITE" id="PS50050">
    <property type="entry name" value="TNFR_NGFR_2"/>
    <property type="match status" value="1"/>
</dbReference>
<gene>
    <name evidence="6" type="primary">CD40</name>
</gene>
<dbReference type="Proteomes" id="UP000265040">
    <property type="component" value="Chromosome 7"/>
</dbReference>
<dbReference type="CDD" id="cd13422">
    <property type="entry name" value="TNFRSF5_teleost"/>
    <property type="match status" value="1"/>
</dbReference>
<dbReference type="Ensembl" id="ENSATET00000036100.3">
    <property type="protein sequence ID" value="ENSATEP00000035590.2"/>
    <property type="gene ID" value="ENSATEG00000024455.3"/>
</dbReference>
<dbReference type="PANTHER" id="PTHR46875:SF3">
    <property type="entry name" value="CD40 MOLECULE, TNF RECEPTOR SUPERFAMILY MEMBER 5"/>
    <property type="match status" value="1"/>
</dbReference>
<name>A0A3Q1JQF3_ANATE</name>
<feature type="signal peptide" evidence="4">
    <location>
        <begin position="1"/>
        <end position="19"/>
    </location>
</feature>